<sequence>MMQGFHIHHPVLFLIPVMLLLTIIQLSALRRRKRGLAAEEWPKTACVVLAVVLGVVFVFAKF</sequence>
<accession>A0A7W7ZLE8</accession>
<proteinExistence type="predicted"/>
<keyword evidence="1" id="KW-0472">Membrane</keyword>
<feature type="transmembrane region" description="Helical" evidence="1">
    <location>
        <begin position="41"/>
        <end position="60"/>
    </location>
</feature>
<organism evidence="2 3">
    <name type="scientific">Granulicella aggregans</name>
    <dbReference type="NCBI Taxonomy" id="474949"/>
    <lineage>
        <taxon>Bacteria</taxon>
        <taxon>Pseudomonadati</taxon>
        <taxon>Acidobacteriota</taxon>
        <taxon>Terriglobia</taxon>
        <taxon>Terriglobales</taxon>
        <taxon>Acidobacteriaceae</taxon>
        <taxon>Granulicella</taxon>
    </lineage>
</organism>
<evidence type="ECO:0000313" key="2">
    <source>
        <dbReference type="EMBL" id="MBB5061376.1"/>
    </source>
</evidence>
<feature type="transmembrane region" description="Helical" evidence="1">
    <location>
        <begin position="12"/>
        <end position="29"/>
    </location>
</feature>
<gene>
    <name evidence="2" type="ORF">HDF16_006112</name>
</gene>
<name>A0A7W7ZLE8_9BACT</name>
<evidence type="ECO:0000256" key="1">
    <source>
        <dbReference type="SAM" id="Phobius"/>
    </source>
</evidence>
<dbReference type="EMBL" id="JACHIP010000039">
    <property type="protein sequence ID" value="MBB5061376.1"/>
    <property type="molecule type" value="Genomic_DNA"/>
</dbReference>
<keyword evidence="3" id="KW-1185">Reference proteome</keyword>
<evidence type="ECO:0000313" key="3">
    <source>
        <dbReference type="Proteomes" id="UP000540989"/>
    </source>
</evidence>
<keyword evidence="1" id="KW-1133">Transmembrane helix</keyword>
<dbReference type="Proteomes" id="UP000540989">
    <property type="component" value="Unassembled WGS sequence"/>
</dbReference>
<dbReference type="AlphaFoldDB" id="A0A7W7ZLE8"/>
<keyword evidence="1" id="KW-0812">Transmembrane</keyword>
<reference evidence="2 3" key="1">
    <citation type="submission" date="2020-08" db="EMBL/GenBank/DDBJ databases">
        <title>Genomic Encyclopedia of Type Strains, Phase IV (KMG-V): Genome sequencing to study the core and pangenomes of soil and plant-associated prokaryotes.</title>
        <authorList>
            <person name="Whitman W."/>
        </authorList>
    </citation>
    <scope>NUCLEOTIDE SEQUENCE [LARGE SCALE GENOMIC DNA]</scope>
    <source>
        <strain evidence="2 3">M8UP14</strain>
    </source>
</reference>
<protein>
    <submittedName>
        <fullName evidence="2">Uncharacterized protein</fullName>
    </submittedName>
</protein>
<comment type="caution">
    <text evidence="2">The sequence shown here is derived from an EMBL/GenBank/DDBJ whole genome shotgun (WGS) entry which is preliminary data.</text>
</comment>